<dbReference type="PANTHER" id="PTHR30383">
    <property type="entry name" value="THIOESTERASE 1/PROTEASE 1/LYSOPHOSPHOLIPASE L1"/>
    <property type="match status" value="1"/>
</dbReference>
<evidence type="ECO:0000313" key="3">
    <source>
        <dbReference type="Proteomes" id="UP000824179"/>
    </source>
</evidence>
<dbReference type="Gene3D" id="3.40.50.1110">
    <property type="entry name" value="SGNH hydrolase"/>
    <property type="match status" value="1"/>
</dbReference>
<dbReference type="SUPFAM" id="SSF52266">
    <property type="entry name" value="SGNH hydrolase"/>
    <property type="match status" value="1"/>
</dbReference>
<dbReference type="GO" id="GO:0004622">
    <property type="term" value="F:phosphatidylcholine lysophospholipase activity"/>
    <property type="evidence" value="ECO:0007669"/>
    <property type="project" value="TreeGrafter"/>
</dbReference>
<sequence length="202" mass="22977">MKIVFIGDSITDCERDRTDENSLGNGFVKILSDKLRPIYPDMDIQLINKGISGNEVCDVLARVNKDVIDLKPDTAVVMIGINNVLHQYKYGKQLDLKQFERDFTELLGKIKDAGITLIVLEPFLMPAPDKLRMRPLFNKELEIIHRVAVDIADEFVAYDEMFNGLSESIRYTEYSMDGVHPTHRGSRLIADTAIKAIRKHLV</sequence>
<feature type="domain" description="SGNH hydrolase-type esterase" evidence="1">
    <location>
        <begin position="5"/>
        <end position="188"/>
    </location>
</feature>
<dbReference type="Proteomes" id="UP000824179">
    <property type="component" value="Unassembled WGS sequence"/>
</dbReference>
<reference evidence="2" key="1">
    <citation type="submission" date="2020-10" db="EMBL/GenBank/DDBJ databases">
        <authorList>
            <person name="Gilroy R."/>
        </authorList>
    </citation>
    <scope>NUCLEOTIDE SEQUENCE</scope>
    <source>
        <strain evidence="2">ChiW25-3613</strain>
    </source>
</reference>
<evidence type="ECO:0000313" key="2">
    <source>
        <dbReference type="EMBL" id="HIR39662.1"/>
    </source>
</evidence>
<accession>A0A9D1DAY8</accession>
<dbReference type="InterPro" id="IPR051532">
    <property type="entry name" value="Ester_Hydrolysis_Enzymes"/>
</dbReference>
<dbReference type="AlphaFoldDB" id="A0A9D1DAY8"/>
<comment type="caution">
    <text evidence="2">The sequence shown here is derived from an EMBL/GenBank/DDBJ whole genome shotgun (WGS) entry which is preliminary data.</text>
</comment>
<gene>
    <name evidence="2" type="ORF">IAB90_04680</name>
</gene>
<dbReference type="InterPro" id="IPR036514">
    <property type="entry name" value="SGNH_hydro_sf"/>
</dbReference>
<dbReference type="PANTHER" id="PTHR30383:SF5">
    <property type="entry name" value="SGNH HYDROLASE-TYPE ESTERASE DOMAIN-CONTAINING PROTEIN"/>
    <property type="match status" value="1"/>
</dbReference>
<dbReference type="EMBL" id="DVHB01000080">
    <property type="protein sequence ID" value="HIR39662.1"/>
    <property type="molecule type" value="Genomic_DNA"/>
</dbReference>
<dbReference type="InterPro" id="IPR013830">
    <property type="entry name" value="SGNH_hydro"/>
</dbReference>
<name>A0A9D1DAY8_9FIRM</name>
<dbReference type="Pfam" id="PF13472">
    <property type="entry name" value="Lipase_GDSL_2"/>
    <property type="match status" value="1"/>
</dbReference>
<protein>
    <recommendedName>
        <fullName evidence="1">SGNH hydrolase-type esterase domain-containing protein</fullName>
    </recommendedName>
</protein>
<evidence type="ECO:0000259" key="1">
    <source>
        <dbReference type="Pfam" id="PF13472"/>
    </source>
</evidence>
<reference evidence="2" key="2">
    <citation type="journal article" date="2021" name="PeerJ">
        <title>Extensive microbial diversity within the chicken gut microbiome revealed by metagenomics and culture.</title>
        <authorList>
            <person name="Gilroy R."/>
            <person name="Ravi A."/>
            <person name="Getino M."/>
            <person name="Pursley I."/>
            <person name="Horton D.L."/>
            <person name="Alikhan N.F."/>
            <person name="Baker D."/>
            <person name="Gharbi K."/>
            <person name="Hall N."/>
            <person name="Watson M."/>
            <person name="Adriaenssens E.M."/>
            <person name="Foster-Nyarko E."/>
            <person name="Jarju S."/>
            <person name="Secka A."/>
            <person name="Antonio M."/>
            <person name="Oren A."/>
            <person name="Chaudhuri R.R."/>
            <person name="La Ragione R."/>
            <person name="Hildebrand F."/>
            <person name="Pallen M.J."/>
        </authorList>
    </citation>
    <scope>NUCLEOTIDE SEQUENCE</scope>
    <source>
        <strain evidence="2">ChiW25-3613</strain>
    </source>
</reference>
<organism evidence="2 3">
    <name type="scientific">Candidatus Coproplasma stercoripullorum</name>
    <dbReference type="NCBI Taxonomy" id="2840751"/>
    <lineage>
        <taxon>Bacteria</taxon>
        <taxon>Bacillati</taxon>
        <taxon>Bacillota</taxon>
        <taxon>Clostridia</taxon>
        <taxon>Eubacteriales</taxon>
        <taxon>Candidatus Coproplasma</taxon>
    </lineage>
</organism>
<proteinExistence type="predicted"/>